<evidence type="ECO:0000256" key="1">
    <source>
        <dbReference type="SAM" id="Phobius"/>
    </source>
</evidence>
<organism evidence="2 3">
    <name type="scientific">Clostridium aminobutyricum</name>
    <dbReference type="NCBI Taxonomy" id="33953"/>
    <lineage>
        <taxon>Bacteria</taxon>
        <taxon>Bacillati</taxon>
        <taxon>Bacillota</taxon>
        <taxon>Clostridia</taxon>
        <taxon>Eubacteriales</taxon>
        <taxon>Clostridiaceae</taxon>
        <taxon>Clostridium</taxon>
    </lineage>
</organism>
<name>A0A939D933_CLOAM</name>
<sequence>MKIFLRILSILLVVAIPIVTICLGINVATRMPDVYQYEFKSTDILDSMNIDLTDDEMGEFISHFMMGRTSQFQLWTEDDDKPDPVFSNDEMAAASQLRHDLNVLTIVSMILIIPMLIAFILLRRKELNQEIRKYYCRGLLLYVILLIVAVISITLLSSAEFTIWHLTDYVVKEETTDLLPQLITEGLVRKIELASLCISGVFMGIIGYVIYKITAPKRIFSRN</sequence>
<dbReference type="RefSeq" id="WP_206582548.1">
    <property type="nucleotide sequence ID" value="NZ_JAFJZZ010000004.1"/>
</dbReference>
<comment type="caution">
    <text evidence="2">The sequence shown here is derived from an EMBL/GenBank/DDBJ whole genome shotgun (WGS) entry which is preliminary data.</text>
</comment>
<accession>A0A939D933</accession>
<evidence type="ECO:0000313" key="3">
    <source>
        <dbReference type="Proteomes" id="UP000664545"/>
    </source>
</evidence>
<evidence type="ECO:0000313" key="2">
    <source>
        <dbReference type="EMBL" id="MBN7773709.1"/>
    </source>
</evidence>
<feature type="transmembrane region" description="Helical" evidence="1">
    <location>
        <begin position="193"/>
        <end position="211"/>
    </location>
</feature>
<dbReference type="EMBL" id="JAFJZZ010000004">
    <property type="protein sequence ID" value="MBN7773709.1"/>
    <property type="molecule type" value="Genomic_DNA"/>
</dbReference>
<gene>
    <name evidence="2" type="ORF">JYB65_10080</name>
</gene>
<dbReference type="Pfam" id="PF07314">
    <property type="entry name" value="Lit"/>
    <property type="match status" value="1"/>
</dbReference>
<dbReference type="Proteomes" id="UP000664545">
    <property type="component" value="Unassembled WGS sequence"/>
</dbReference>
<keyword evidence="1" id="KW-0812">Transmembrane</keyword>
<protein>
    <submittedName>
        <fullName evidence="2">DUF1461 domain-containing protein</fullName>
    </submittedName>
</protein>
<keyword evidence="3" id="KW-1185">Reference proteome</keyword>
<dbReference type="AlphaFoldDB" id="A0A939D933"/>
<keyword evidence="1" id="KW-0472">Membrane</keyword>
<keyword evidence="1" id="KW-1133">Transmembrane helix</keyword>
<feature type="transmembrane region" description="Helical" evidence="1">
    <location>
        <begin position="7"/>
        <end position="28"/>
    </location>
</feature>
<reference evidence="2" key="1">
    <citation type="submission" date="2021-02" db="EMBL/GenBank/DDBJ databases">
        <title>Abyssanaerobacter marinus gen.nov., sp., nov, anaerobic bacterium isolated from the Onnuri vent field of Indian Ocean and suggestion of Mogibacteriaceae fam. nov., and proposal of reclassification of ambiguous this family's genus member.</title>
        <authorList>
            <person name="Kim Y.J."/>
            <person name="Yang J.-A."/>
        </authorList>
    </citation>
    <scope>NUCLEOTIDE SEQUENCE</scope>
    <source>
        <strain evidence="2">DSM 2634</strain>
    </source>
</reference>
<dbReference type="InterPro" id="IPR010178">
    <property type="entry name" value="Lit"/>
</dbReference>
<proteinExistence type="predicted"/>
<feature type="transmembrane region" description="Helical" evidence="1">
    <location>
        <begin position="101"/>
        <end position="122"/>
    </location>
</feature>
<feature type="transmembrane region" description="Helical" evidence="1">
    <location>
        <begin position="134"/>
        <end position="156"/>
    </location>
</feature>